<feature type="domain" description="Glycoside hydrolase family 3 N-terminal" evidence="3">
    <location>
        <begin position="68"/>
        <end position="281"/>
    </location>
</feature>
<dbReference type="InterPro" id="IPR017853">
    <property type="entry name" value="GH"/>
</dbReference>
<dbReference type="Pfam" id="PF00933">
    <property type="entry name" value="Glyco_hydro_3"/>
    <property type="match status" value="1"/>
</dbReference>
<dbReference type="InterPro" id="IPR036881">
    <property type="entry name" value="Glyco_hydro_3_C_sf"/>
</dbReference>
<evidence type="ECO:0000256" key="2">
    <source>
        <dbReference type="ARBA" id="ARBA00022801"/>
    </source>
</evidence>
<dbReference type="InterPro" id="IPR036962">
    <property type="entry name" value="Glyco_hydro_3_N_sf"/>
</dbReference>
<name>A0A1U7NIJ6_9FIRM</name>
<dbReference type="Proteomes" id="UP000186341">
    <property type="component" value="Unassembled WGS sequence"/>
</dbReference>
<dbReference type="OrthoDB" id="9805821at2"/>
<keyword evidence="6" id="KW-1185">Reference proteome</keyword>
<dbReference type="GO" id="GO:0005975">
    <property type="term" value="P:carbohydrate metabolic process"/>
    <property type="evidence" value="ECO:0007669"/>
    <property type="project" value="InterPro"/>
</dbReference>
<dbReference type="GO" id="GO:0004553">
    <property type="term" value="F:hydrolase activity, hydrolyzing O-glycosyl compounds"/>
    <property type="evidence" value="ECO:0007669"/>
    <property type="project" value="InterPro"/>
</dbReference>
<comment type="similarity">
    <text evidence="1">Belongs to the glycosyl hydrolase 3 family.</text>
</comment>
<protein>
    <recommendedName>
        <fullName evidence="7">Fibronectin type III-like domain-containing protein</fullName>
    </recommendedName>
</protein>
<dbReference type="EMBL" id="MPJW01000060">
    <property type="protein sequence ID" value="OLU42373.1"/>
    <property type="molecule type" value="Genomic_DNA"/>
</dbReference>
<dbReference type="RefSeq" id="WP_075817824.1">
    <property type="nucleotide sequence ID" value="NZ_CAJUTZ010000101.1"/>
</dbReference>
<dbReference type="InterPro" id="IPR050288">
    <property type="entry name" value="Cellulose_deg_GH3"/>
</dbReference>
<dbReference type="GeneID" id="82201960"/>
<reference evidence="5 6" key="1">
    <citation type="submission" date="2016-11" db="EMBL/GenBank/DDBJ databases">
        <title>Description of two novel members of the family Erysipelotrichaceae: Ileibacterium lipovorans gen. nov., sp. nov. and Dubosiella newyorkensis, gen. nov., sp. nov.</title>
        <authorList>
            <person name="Cox L.M."/>
            <person name="Sohn J."/>
            <person name="Tyrrell K.L."/>
            <person name="Citron D.M."/>
            <person name="Lawson P.A."/>
            <person name="Patel N.B."/>
            <person name="Iizumi T."/>
            <person name="Perez-Perez G.I."/>
            <person name="Goldstein E.J."/>
            <person name="Blaser M.J."/>
        </authorList>
    </citation>
    <scope>NUCLEOTIDE SEQUENCE [LARGE SCALE GENOMIC DNA]</scope>
    <source>
        <strain evidence="5 6">NYU-BL-A3</strain>
    </source>
</reference>
<dbReference type="InterPro" id="IPR001764">
    <property type="entry name" value="Glyco_hydro_3_N"/>
</dbReference>
<evidence type="ECO:0000256" key="1">
    <source>
        <dbReference type="ARBA" id="ARBA00005336"/>
    </source>
</evidence>
<evidence type="ECO:0000313" key="5">
    <source>
        <dbReference type="EMBL" id="OLU42373.1"/>
    </source>
</evidence>
<gene>
    <name evidence="5" type="ORF">BO222_01740</name>
</gene>
<evidence type="ECO:0008006" key="7">
    <source>
        <dbReference type="Google" id="ProtNLM"/>
    </source>
</evidence>
<evidence type="ECO:0000259" key="4">
    <source>
        <dbReference type="Pfam" id="PF01915"/>
    </source>
</evidence>
<comment type="caution">
    <text evidence="5">The sequence shown here is derived from an EMBL/GenBank/DDBJ whole genome shotgun (WGS) entry which is preliminary data.</text>
</comment>
<dbReference type="PRINTS" id="PR00133">
    <property type="entry name" value="GLHYDRLASE3"/>
</dbReference>
<dbReference type="InterPro" id="IPR013783">
    <property type="entry name" value="Ig-like_fold"/>
</dbReference>
<sequence>MKKEIESLISDLTTDQKASLVCGKGAFESASIPSQDIRGLIFSDGSQGVRKQRYVQDHLGMFPSIPSTCFPAASTLACSWDKKLMFRIGEAMGKEAASLKVDVLLAPAINMMRHPMGGRNFEYFSEDPCLAGELASSMIQGIQKTVSACPKHFLLNSQETFRMSVDEQASMQSIMEYYLPAFERVIKQSQPDWIMSAYNKVNGEYASENAFLLKEILRKQLGFQGAVMSDWGGGNDIIKAIRAGSTLEMPATNGQSKNEILKAVEEGRLEVKDLDKRAAEMLEAIQKADQRIEERKGSLKDQTPSYRYHHQLAFAAARKSAVLLKNDDNILPLDPMKRVCFIGDFEHFPIQGNGSAAVNPKFTENFKVIAKKYLNIPYKKSLGYRLHDESVDSKLELRAISAAKKADVIIVLAAFPLCESTEGLDRRKADLPENQKHLIQSLAALNKPIILIDAIAGAIELSIEPLVQGILYTGLSGQSSLEAMFSLLFGEFSPSGKLAFSFACHMDDHLVTNFPQKEPISYHSEQTKVGYRYFHTEHIPVRYPFGYGLSYTEFHLNFAGANKDGICFEIENVGNMDGDGIIQLYRKWEDHDEVSSEEVLVGFERIHLKKGQIKKGFIPFDEYTFRRYLPQSKRFAILKGEVNLKLAWNIEEPIWSTRIFLKDGEDVQPEVETNMPVHYRKSAWKMDLETPLEEFAHSPNRAAAKSIEWLIAYRDRSLKKNSPNLAVCALLSMPLKSICKLYPDLMNFDKAQALIDQMNEPSESGCSELIRLIHTVFKKDFSNSKDPMPLAPFNLEFVETARKPEDSQAGFVSIQSLKDKNPNPD</sequence>
<dbReference type="PANTHER" id="PTHR42715:SF10">
    <property type="entry name" value="BETA-GLUCOSIDASE"/>
    <property type="match status" value="1"/>
</dbReference>
<feature type="domain" description="Glycoside hydrolase family 3 C-terminal" evidence="4">
    <location>
        <begin position="322"/>
        <end position="551"/>
    </location>
</feature>
<evidence type="ECO:0000259" key="3">
    <source>
        <dbReference type="Pfam" id="PF00933"/>
    </source>
</evidence>
<dbReference type="Gene3D" id="3.20.20.300">
    <property type="entry name" value="Glycoside hydrolase, family 3, N-terminal domain"/>
    <property type="match status" value="1"/>
</dbReference>
<organism evidence="5 6">
    <name type="scientific">Ileibacterium valens</name>
    <dbReference type="NCBI Taxonomy" id="1862668"/>
    <lineage>
        <taxon>Bacteria</taxon>
        <taxon>Bacillati</taxon>
        <taxon>Bacillota</taxon>
        <taxon>Erysipelotrichia</taxon>
        <taxon>Erysipelotrichales</taxon>
        <taxon>Erysipelotrichaceae</taxon>
        <taxon>Ileibacterium</taxon>
    </lineage>
</organism>
<dbReference type="Pfam" id="PF01915">
    <property type="entry name" value="Glyco_hydro_3_C"/>
    <property type="match status" value="1"/>
</dbReference>
<evidence type="ECO:0000313" key="6">
    <source>
        <dbReference type="Proteomes" id="UP000186341"/>
    </source>
</evidence>
<accession>A0A1U7NIJ6</accession>
<proteinExistence type="inferred from homology"/>
<dbReference type="AlphaFoldDB" id="A0A1U7NIJ6"/>
<dbReference type="SUPFAM" id="SSF51445">
    <property type="entry name" value="(Trans)glycosidases"/>
    <property type="match status" value="1"/>
</dbReference>
<dbReference type="Gene3D" id="2.60.40.10">
    <property type="entry name" value="Immunoglobulins"/>
    <property type="match status" value="1"/>
</dbReference>
<dbReference type="InterPro" id="IPR002772">
    <property type="entry name" value="Glyco_hydro_3_C"/>
</dbReference>
<dbReference type="PANTHER" id="PTHR42715">
    <property type="entry name" value="BETA-GLUCOSIDASE"/>
    <property type="match status" value="1"/>
</dbReference>
<dbReference type="Gene3D" id="3.40.50.1700">
    <property type="entry name" value="Glycoside hydrolase family 3 C-terminal domain"/>
    <property type="match status" value="1"/>
</dbReference>
<dbReference type="SUPFAM" id="SSF52279">
    <property type="entry name" value="Beta-D-glucan exohydrolase, C-terminal domain"/>
    <property type="match status" value="1"/>
</dbReference>
<keyword evidence="2" id="KW-0378">Hydrolase</keyword>